<evidence type="ECO:0000256" key="3">
    <source>
        <dbReference type="ARBA" id="ARBA00022771"/>
    </source>
</evidence>
<gene>
    <name evidence="9" type="ORF">RJ639_014666</name>
</gene>
<evidence type="ECO:0000313" key="10">
    <source>
        <dbReference type="Proteomes" id="UP001188597"/>
    </source>
</evidence>
<reference evidence="9" key="1">
    <citation type="submission" date="2022-12" db="EMBL/GenBank/DDBJ databases">
        <title>Draft genome assemblies for two species of Escallonia (Escalloniales).</title>
        <authorList>
            <person name="Chanderbali A."/>
            <person name="Dervinis C."/>
            <person name="Anghel I."/>
            <person name="Soltis D."/>
            <person name="Soltis P."/>
            <person name="Zapata F."/>
        </authorList>
    </citation>
    <scope>NUCLEOTIDE SEQUENCE</scope>
    <source>
        <strain evidence="9">UCBG64.0493</strain>
        <tissue evidence="9">Leaf</tissue>
    </source>
</reference>
<feature type="domain" description="HAT C-terminal dimerisation" evidence="7">
    <location>
        <begin position="385"/>
        <end position="419"/>
    </location>
</feature>
<sequence>MAWLHVGTFNDCAGGLDMEGDDILKCGNACDHESIADDNTDSSDDGDDCLLDSRIRAKHGDQVIDFEKAHRALVRLICISGVLPDHVEHGPFRDLMDMVCPNFKIDVNLVKSDCLKLYLEEKARIKLIMGNMEGQISLSVDVLKYNVMCLKGHFVDDHRNLRKWVLNFRPIRQCESLADAILMCLKDLDIEGKISTLTLAIDGGEEDEIVEKVKKKVQEKKSFQLKGQLFRVNCAAMFDLMVKDAFEEISMITHKLYELSWRVTGQVAKKMLARLDTYCKEAFMVLAVASVMDPRLKMQHIVFLCSKCEGSDDGARTVLVLDAIDKLYDVYMKQDLEREDSISDSNSNDSEEEFPSGLKQGLCDPLWLPRYKHFIQINGPSPKSDLDWYLEEPVVPWSQDFNALKWWRAESPEYPVLSKNV</sequence>
<name>A0AA89APN8_9ASTE</name>
<evidence type="ECO:0000256" key="1">
    <source>
        <dbReference type="ARBA" id="ARBA00004123"/>
    </source>
</evidence>
<dbReference type="GO" id="GO:0046983">
    <property type="term" value="F:protein dimerization activity"/>
    <property type="evidence" value="ECO:0007669"/>
    <property type="project" value="InterPro"/>
</dbReference>
<keyword evidence="5" id="KW-0238">DNA-binding</keyword>
<dbReference type="GO" id="GO:0003677">
    <property type="term" value="F:DNA binding"/>
    <property type="evidence" value="ECO:0007669"/>
    <property type="project" value="UniProtKB-KW"/>
</dbReference>
<dbReference type="InterPro" id="IPR008906">
    <property type="entry name" value="HATC_C_dom"/>
</dbReference>
<dbReference type="Pfam" id="PF05699">
    <property type="entry name" value="Dimer_Tnp_hAT"/>
    <property type="match status" value="1"/>
</dbReference>
<comment type="caution">
    <text evidence="9">The sequence shown here is derived from an EMBL/GenBank/DDBJ whole genome shotgun (WGS) entry which is preliminary data.</text>
</comment>
<comment type="subcellular location">
    <subcellularLocation>
        <location evidence="1">Nucleus</location>
    </subcellularLocation>
</comment>
<dbReference type="GO" id="GO:0005634">
    <property type="term" value="C:nucleus"/>
    <property type="evidence" value="ECO:0007669"/>
    <property type="project" value="UniProtKB-SubCell"/>
</dbReference>
<dbReference type="EMBL" id="JAVXUP010001800">
    <property type="protein sequence ID" value="KAK3007996.1"/>
    <property type="molecule type" value="Genomic_DNA"/>
</dbReference>
<evidence type="ECO:0000259" key="8">
    <source>
        <dbReference type="Pfam" id="PF14372"/>
    </source>
</evidence>
<keyword evidence="2" id="KW-0479">Metal-binding</keyword>
<dbReference type="Proteomes" id="UP001188597">
    <property type="component" value="Unassembled WGS sequence"/>
</dbReference>
<proteinExistence type="predicted"/>
<dbReference type="PANTHER" id="PTHR46481">
    <property type="entry name" value="ZINC FINGER BED DOMAIN-CONTAINING PROTEIN 4"/>
    <property type="match status" value="1"/>
</dbReference>
<evidence type="ECO:0000256" key="6">
    <source>
        <dbReference type="ARBA" id="ARBA00023242"/>
    </source>
</evidence>
<evidence type="ECO:0000259" key="7">
    <source>
        <dbReference type="Pfam" id="PF05699"/>
    </source>
</evidence>
<keyword evidence="6" id="KW-0539">Nucleus</keyword>
<protein>
    <submittedName>
        <fullName evidence="9">Uncharacterized protein</fullName>
    </submittedName>
</protein>
<organism evidence="9 10">
    <name type="scientific">Escallonia herrerae</name>
    <dbReference type="NCBI Taxonomy" id="1293975"/>
    <lineage>
        <taxon>Eukaryota</taxon>
        <taxon>Viridiplantae</taxon>
        <taxon>Streptophyta</taxon>
        <taxon>Embryophyta</taxon>
        <taxon>Tracheophyta</taxon>
        <taxon>Spermatophyta</taxon>
        <taxon>Magnoliopsida</taxon>
        <taxon>eudicotyledons</taxon>
        <taxon>Gunneridae</taxon>
        <taxon>Pentapetalae</taxon>
        <taxon>asterids</taxon>
        <taxon>campanulids</taxon>
        <taxon>Escalloniales</taxon>
        <taxon>Escalloniaceae</taxon>
        <taxon>Escallonia</taxon>
    </lineage>
</organism>
<dbReference type="InterPro" id="IPR012337">
    <property type="entry name" value="RNaseH-like_sf"/>
</dbReference>
<feature type="domain" description="hAT-like transposase RNase-H fold" evidence="8">
    <location>
        <begin position="246"/>
        <end position="331"/>
    </location>
</feature>
<dbReference type="SUPFAM" id="SSF53098">
    <property type="entry name" value="Ribonuclease H-like"/>
    <property type="match status" value="1"/>
</dbReference>
<evidence type="ECO:0000313" key="9">
    <source>
        <dbReference type="EMBL" id="KAK3007996.1"/>
    </source>
</evidence>
<dbReference type="AlphaFoldDB" id="A0AA89APN8"/>
<feature type="non-terminal residue" evidence="9">
    <location>
        <position position="421"/>
    </location>
</feature>
<evidence type="ECO:0000256" key="2">
    <source>
        <dbReference type="ARBA" id="ARBA00022723"/>
    </source>
</evidence>
<keyword evidence="3" id="KW-0863">Zinc-finger</keyword>
<dbReference type="Pfam" id="PF14372">
    <property type="entry name" value="hAT-like_RNase-H"/>
    <property type="match status" value="1"/>
</dbReference>
<dbReference type="GO" id="GO:0008270">
    <property type="term" value="F:zinc ion binding"/>
    <property type="evidence" value="ECO:0007669"/>
    <property type="project" value="UniProtKB-KW"/>
</dbReference>
<keyword evidence="4" id="KW-0862">Zinc</keyword>
<dbReference type="InterPro" id="IPR025525">
    <property type="entry name" value="hAT-like_transposase_RNase-H"/>
</dbReference>
<accession>A0AA89APN8</accession>
<evidence type="ECO:0000256" key="4">
    <source>
        <dbReference type="ARBA" id="ARBA00022833"/>
    </source>
</evidence>
<dbReference type="InterPro" id="IPR052035">
    <property type="entry name" value="ZnF_BED_domain_contain"/>
</dbReference>
<dbReference type="PANTHER" id="PTHR46481:SF10">
    <property type="entry name" value="ZINC FINGER BED DOMAIN-CONTAINING PROTEIN 39"/>
    <property type="match status" value="1"/>
</dbReference>
<keyword evidence="10" id="KW-1185">Reference proteome</keyword>
<evidence type="ECO:0000256" key="5">
    <source>
        <dbReference type="ARBA" id="ARBA00023125"/>
    </source>
</evidence>